<dbReference type="Pfam" id="PF24043">
    <property type="entry name" value="DUF7352"/>
    <property type="match status" value="1"/>
</dbReference>
<comment type="caution">
    <text evidence="2">The sequence shown here is derived from an EMBL/GenBank/DDBJ whole genome shotgun (WGS) entry which is preliminary data.</text>
</comment>
<protein>
    <recommendedName>
        <fullName evidence="1">DUF7352 domain-containing protein</fullName>
    </recommendedName>
</protein>
<evidence type="ECO:0000313" key="2">
    <source>
        <dbReference type="EMBL" id="RUS53082.1"/>
    </source>
</evidence>
<proteinExistence type="predicted"/>
<organism evidence="2 3">
    <name type="scientific">Candidatus Kurthia intestinigallinarum</name>
    <dbReference type="NCBI Taxonomy" id="1562256"/>
    <lineage>
        <taxon>Bacteria</taxon>
        <taxon>Bacillati</taxon>
        <taxon>Bacillota</taxon>
        <taxon>Bacilli</taxon>
        <taxon>Bacillales</taxon>
        <taxon>Caryophanaceae</taxon>
        <taxon>Kurthia</taxon>
    </lineage>
</organism>
<name>A0A433RQM7_9BACL</name>
<sequence>MKVYKYPVRVNTVETIDLPLGAKPLSIAFQYDKVYIYALVKPEEQKTASVQVIVAGTGDPLPEDIDTFTYLNTIQMFDQQWNLHGFYKK</sequence>
<reference evidence="2 3" key="1">
    <citation type="submission" date="2014-11" db="EMBL/GenBank/DDBJ databases">
        <title>Genome sequence and analysis of novel Kurthia sp.</title>
        <authorList>
            <person name="Lawson J.N."/>
            <person name="Gonzalez J.E."/>
            <person name="Rinauldi L."/>
            <person name="Xuan Z."/>
            <person name="Firman A."/>
            <person name="Shaddox L."/>
            <person name="Trudeau A."/>
            <person name="Shah S."/>
            <person name="Reiman D."/>
        </authorList>
    </citation>
    <scope>NUCLEOTIDE SEQUENCE [LARGE SCALE GENOMIC DNA]</scope>
    <source>
        <strain evidence="2 3">3B1D</strain>
    </source>
</reference>
<evidence type="ECO:0000313" key="3">
    <source>
        <dbReference type="Proteomes" id="UP000288623"/>
    </source>
</evidence>
<keyword evidence="3" id="KW-1185">Reference proteome</keyword>
<dbReference type="OrthoDB" id="2455366at2"/>
<feature type="domain" description="DUF7352" evidence="1">
    <location>
        <begin position="2"/>
        <end position="88"/>
    </location>
</feature>
<dbReference type="EMBL" id="JTFC01000041">
    <property type="protein sequence ID" value="RUS53082.1"/>
    <property type="molecule type" value="Genomic_DNA"/>
</dbReference>
<dbReference type="AlphaFoldDB" id="A0A433RQM7"/>
<gene>
    <name evidence="2" type="ORF">QI30_16130</name>
</gene>
<dbReference type="InterPro" id="IPR055776">
    <property type="entry name" value="DUF7352"/>
</dbReference>
<dbReference type="Proteomes" id="UP000288623">
    <property type="component" value="Unassembled WGS sequence"/>
</dbReference>
<dbReference type="RefSeq" id="WP_126991628.1">
    <property type="nucleotide sequence ID" value="NZ_JTFC01000041.1"/>
</dbReference>
<accession>A0A433RQM7</accession>
<evidence type="ECO:0000259" key="1">
    <source>
        <dbReference type="Pfam" id="PF24043"/>
    </source>
</evidence>